<dbReference type="Proteomes" id="UP000004565">
    <property type="component" value="Unassembled WGS sequence"/>
</dbReference>
<dbReference type="Pfam" id="PF13332">
    <property type="entry name" value="Fil_haemagg_2"/>
    <property type="match status" value="2"/>
</dbReference>
<sequence>MRNKFFRKFITIIFLFMYNIEIFAANLVVDPNSAHNTKLDVAPNGVPVVNISTPNNRGISINEFSEYNIDEKGQVLNNADNYGRSHLAGIISANPNLAPNQAANLIILQVNGSNRSQIEGYLEALSRQKVDIILSNENGLYINNGGTINIKNFTATTGKVNLKDGDFVGIDVEKGNIVIGPKGMDGSNANYVELIAKTLELRGNVVTNDLKVVAGSNKIDKKGNITGKNNASNNIAIDGRELGGMYAGVIKIISTDKGAGVNSDAFIVSKNSKLEITADGKIKVNKVQGKGIDIKGKEYEQKDLAYSDEGISINADKIKLSGTGTQANKQINLNGAVENNATIYTKEGLKTKGLTNTGTVQAINKIEVEGNLTNRGEILTNGNLTAKDTTSTKKLIAKEGVSVDKLENSGIVATDKKLDIKGNLINSGEVQAVDNISILGNVNNSGEVLTNSSFSAKDVISTKKLIAKNGITTNKLENKGIVATDKNLNVNGDLNNKGKIQAANRIDVKNNVDNSGEIQTLDNINIKGNVVNTGDILTNGSLTSKDVKNDKVISVSKDINIGKLENSGNVSTAKNLNINGNLANSGNIQAVENISATNNVLNKGTILTNGSFTSKDIKNEKELSANKDITVSKLENTGNVVTNSKININNTLNNIGEVKAMDNITVSGDTTNNGSILTNKNFVTSNLINKQKVIAKEKIDIKNLKNSGTIASGDKFTVVGNLENTNNIETTNLDVTGNKLVNSGSIKADNISTKVSDITNDGKILSFNNISFSNTQNILNRNEITALKDIEANNTNLVNSGDIASNGKILLNNSSITNTKKIASSTIEMKDNKKFDNTGEIMGNNVSLTTTNDIDLVGKLHGAQSLTISGKNISNNGETTGTGITTITSNNFTNNKDLSALALTIKANNGNIVNNGELGGGTVNLTGKNIENNDLISAAGDLSLKAENKVENKSGKAIFAGNKLSITGKEILNNKNSELLGSNIELTADKVRNEVGTIKAFNDITIKTDKFENIGEVKDLDKYKSYYETWDGQILNENEIDDWKRIGGDYSKNKGKKAKKAHVGDYIRGKQKDAYEEITKKVEDDKYKSLLFPKYTEYMKKYLGNEGEYTEKTGSSKIQDIPLKEKLRSLSETEYGKVMAGGNITIEGKDGGNSQEVINKDAIISAGNTVKIGTDKLENIVSIGDKKIKVKTGQEKMFIKFKHSGKLIKNINMEVTYTRDFADDYITKKVPVLDKDGKPVLDYRGRPKYKKVKEYVGRYAYVTGSPSIIEGKNVVINPTSIVKQQIDDANGKINEGDPKNKVIKVEREVHQGIKKDIKEEKIDPSQINVKDELKKYGNVGTNGAIYNGNNGINGQIAGSTKVIDEIIKNGKIDTDASLPSALFIKNVSPNSKYLLETRPKYINQNSFYGSDYFLSRIGYEEKWNRVKRLGDAYYENELIERSITEKLGTRFLNGKEISAKELMDNAAIEAKKNGLTIGKSLTKEQIAKLDKDIVWYEYQTVDGIQVLAPKIYLSQNTLKNLNTDSRSRITGLENTYVRTGNLENTGLIGGYGNTYVEAKEVNNRTLGNQLAEIRGNNTTIIAQNNINNIGAKISANENLNLAAINGDIVNKSTIEKVEFNNGEFDRSKFTKIDSIGEIVSNNNLNILTNNYTSVGAVTQAKNANINVANDINIKSQEVSGEQKFGKDDSQYNYYGFERNIGSEIKAENLNTTAKNFNISGSVVTTKTADLNVDKLNIESKVDKEDEINKTSYKGFLKSGSKKETIHNEENSAGSLYVENKGLIKGDVNLVGSNLVLGNDSFVGGKVTTDSRELHSSYSLEEKKKGFSGSIGSGGFSVGYGKSESKLKEKDLTNAKSNLVLGDGTTLNKGADITATNLIHGQISINNGDVKFGARKDTKDVETSSKSSGVNLSVRIKSQALDRAKQGVDSFKQMKSGDILGGIASSTNTVTGVISGLASNQGTKLSLDAVKADNTVGKDNVKLAEANNNFYANVGVNLGFNKSSSNSKSHSESGVVTTIKGKDENSSITYNNVKNIEYVGTQAQNTKFIYNNVDNITKKAVELNNYSSSSSKNSGVSAGINIGYGRKVLTDNASVSVSASKSNMNTDGTTYQNGLFVNVDEVHNNTKNMNLSGFNQIGGKVTGNIQNLTIKSKQNISSTTGSTKGGSIGFAPNGMPTSISANYSQTNGERKYIDNATTFLIGDGSNLKVGKVENTASAIGTSGNGKLSIGEYIGHNLENKDKTITKGGSLSLSPNSNVISGVGINYANKDLESVTKNTVVGNVEIGKSSGDEINKDLDTMTEVIKDKDTKTNVFVESQTIKYALNPESFKEDIQKAKNEIHDIYHAVDSTVNPQGKESRNVLQQLAETRQAKTILNVVGSRLEIAENQEDIAKAFEGVSEDLGYKVKVIYTDPSNSPQLIGVDKNGNTYIKNGTAYVDKKTGINYILINSESPANRTKAGVIGTIAEEQSHVIGKIEGRQKVVPDGSEKGLESLGRPTNDYFKNEFSKNDKVIGLKSDGKDYSNVDFGENVGDYISPEDLKYRKYYREEVLPYDENYQNFLRNILSMGLDFSPLGVGKGITEGIVGYDTVTGEKLDLATRIIGAIPIANGIFKTGRRAIKFLKPAKKVETVLADGSKVVLNVDDTIKTANKAQEIISSSGTTKVVAKETKVIDKTTDITKASKNVEKVSDVSKNITDKVKNPLQDVSNIVDWKPVKKVDSSGEYLMNVLNDNKTNYYLDYKVAGYYANDIRNMTLTEMRNVGTRGWNKTVRMLKGDAKDAYNFYRARAVEIMGSRNIEKKFLDGSPVEQVLTEGFDKNGYKINFRNFSTEGEGNYPTIDLYNTNGKSKYEIKFEE</sequence>
<dbReference type="InterPro" id="IPR008638">
    <property type="entry name" value="FhaB/CdiA-like_TPS"/>
</dbReference>
<proteinExistence type="predicted"/>
<dbReference type="RefSeq" id="WP_005910012.1">
    <property type="nucleotide sequence ID" value="NZ_AKCE01000001.1"/>
</dbReference>
<feature type="domain" description="Filamentous haemagglutinin FhaB/tRNA nuclease CdiA-like TPS" evidence="3">
    <location>
        <begin position="43"/>
        <end position="165"/>
    </location>
</feature>
<gene>
    <name evidence="4" type="ORF">HMPREF9942_01265</name>
</gene>
<dbReference type="GO" id="GO:0003824">
    <property type="term" value="F:catalytic activity"/>
    <property type="evidence" value="ECO:0007669"/>
    <property type="project" value="UniProtKB-ARBA"/>
</dbReference>
<dbReference type="SMART" id="SM00912">
    <property type="entry name" value="Haemagg_act"/>
    <property type="match status" value="1"/>
</dbReference>
<accession>H1HFL4</accession>
<dbReference type="InterPro" id="IPR011050">
    <property type="entry name" value="Pectin_lyase_fold/virulence"/>
</dbReference>
<organism evidence="4 5">
    <name type="scientific">Fusobacterium animalis F0419</name>
    <dbReference type="NCBI Taxonomy" id="999414"/>
    <lineage>
        <taxon>Bacteria</taxon>
        <taxon>Fusobacteriati</taxon>
        <taxon>Fusobacteriota</taxon>
        <taxon>Fusobacteriia</taxon>
        <taxon>Fusobacteriales</taxon>
        <taxon>Fusobacteriaceae</taxon>
        <taxon>Fusobacterium</taxon>
    </lineage>
</organism>
<dbReference type="InterPro" id="IPR027797">
    <property type="entry name" value="PT-TG_dom"/>
</dbReference>
<dbReference type="PATRIC" id="fig|999414.3.peg.1261"/>
<dbReference type="InterPro" id="IPR025157">
    <property type="entry name" value="Hemagglutinin_rpt"/>
</dbReference>
<protein>
    <recommendedName>
        <fullName evidence="3">Filamentous haemagglutinin FhaB/tRNA nuclease CdiA-like TPS domain-containing protein</fullName>
    </recommendedName>
</protein>
<dbReference type="HOGENOM" id="CLU_000043_8_2_0"/>
<evidence type="ECO:0000313" key="5">
    <source>
        <dbReference type="Proteomes" id="UP000004565"/>
    </source>
</evidence>
<evidence type="ECO:0000259" key="3">
    <source>
        <dbReference type="SMART" id="SM00912"/>
    </source>
</evidence>
<keyword evidence="2" id="KW-0964">Secreted</keyword>
<dbReference type="InterPro" id="IPR012334">
    <property type="entry name" value="Pectin_lyas_fold"/>
</dbReference>
<comment type="caution">
    <text evidence="4">The sequence shown here is derived from an EMBL/GenBank/DDBJ whole genome shotgun (WGS) entry which is preliminary data.</text>
</comment>
<dbReference type="EMBL" id="AGEH01000013">
    <property type="protein sequence ID" value="EHO77798.1"/>
    <property type="molecule type" value="Genomic_DNA"/>
</dbReference>
<dbReference type="SUPFAM" id="SSF51126">
    <property type="entry name" value="Pectin lyase-like"/>
    <property type="match status" value="1"/>
</dbReference>
<evidence type="ECO:0000313" key="4">
    <source>
        <dbReference type="EMBL" id="EHO77798.1"/>
    </source>
</evidence>
<dbReference type="Pfam" id="PF14449">
    <property type="entry name" value="PT-TG"/>
    <property type="match status" value="1"/>
</dbReference>
<dbReference type="GO" id="GO:0005576">
    <property type="term" value="C:extracellular region"/>
    <property type="evidence" value="ECO:0007669"/>
    <property type="project" value="UniProtKB-SubCell"/>
</dbReference>
<dbReference type="Pfam" id="PF05860">
    <property type="entry name" value="TPS"/>
    <property type="match status" value="1"/>
</dbReference>
<name>H1HFL4_9FUSO</name>
<comment type="subcellular location">
    <subcellularLocation>
        <location evidence="1">Secreted</location>
    </subcellularLocation>
</comment>
<reference evidence="4 5" key="1">
    <citation type="submission" date="2011-12" db="EMBL/GenBank/DDBJ databases">
        <title>The Genome Sequence of Fusobacterium nucleatum subsp. animalis OT 420.</title>
        <authorList>
            <consortium name="The Broad Institute Genome Sequencing Platform"/>
            <person name="Earl A."/>
            <person name="Ward D."/>
            <person name="Feldgarden M."/>
            <person name="Gevers D."/>
            <person name="Izard J."/>
            <person name="Blanton J.M."/>
            <person name="Mathney J."/>
            <person name="Tanner A.C."/>
            <person name="Dewhirst F.E."/>
            <person name="Young S.K."/>
            <person name="Zeng Q."/>
            <person name="Gargeya S."/>
            <person name="Fitzgerald M."/>
            <person name="Haas B."/>
            <person name="Abouelleil A."/>
            <person name="Alvarado L."/>
            <person name="Arachchi H.M."/>
            <person name="Berlin A."/>
            <person name="Chapman S.B."/>
            <person name="Gearin G."/>
            <person name="Goldberg J."/>
            <person name="Griggs A."/>
            <person name="Gujja S."/>
            <person name="Hansen M."/>
            <person name="Heiman D."/>
            <person name="Howarth C."/>
            <person name="Larimer J."/>
            <person name="Lui A."/>
            <person name="MacDonald P.J.P."/>
            <person name="McCowen C."/>
            <person name="Montmayeur A."/>
            <person name="Murphy C."/>
            <person name="Neiman D."/>
            <person name="Pearson M."/>
            <person name="Priest M."/>
            <person name="Roberts A."/>
            <person name="Saif S."/>
            <person name="Shea T."/>
            <person name="Sisk P."/>
            <person name="Stolte C."/>
            <person name="Sykes S."/>
            <person name="Wortman J."/>
            <person name="Nusbaum C."/>
            <person name="Birren B."/>
        </authorList>
    </citation>
    <scope>NUCLEOTIDE SEQUENCE [LARGE SCALE GENOMIC DNA]</scope>
    <source>
        <strain evidence="5">F0419</strain>
    </source>
</reference>
<dbReference type="Gene3D" id="2.160.20.10">
    <property type="entry name" value="Single-stranded right-handed beta-helix, Pectin lyase-like"/>
    <property type="match status" value="1"/>
</dbReference>
<evidence type="ECO:0000256" key="2">
    <source>
        <dbReference type="ARBA" id="ARBA00022525"/>
    </source>
</evidence>
<evidence type="ECO:0000256" key="1">
    <source>
        <dbReference type="ARBA" id="ARBA00004613"/>
    </source>
</evidence>